<reference evidence="1" key="1">
    <citation type="journal article" date="2020" name="mSystems">
        <title>Genome- and Community-Level Interaction Insights into Carbon Utilization and Element Cycling Functions of Hydrothermarchaeota in Hydrothermal Sediment.</title>
        <authorList>
            <person name="Zhou Z."/>
            <person name="Liu Y."/>
            <person name="Xu W."/>
            <person name="Pan J."/>
            <person name="Luo Z.H."/>
            <person name="Li M."/>
        </authorList>
    </citation>
    <scope>NUCLEOTIDE SEQUENCE [LARGE SCALE GENOMIC DNA]</scope>
    <source>
        <strain evidence="1">SpSt-61</strain>
    </source>
</reference>
<comment type="caution">
    <text evidence="1">The sequence shown here is derived from an EMBL/GenBank/DDBJ whole genome shotgun (WGS) entry which is preliminary data.</text>
</comment>
<organism evidence="1">
    <name type="scientific">Fervidobacterium pennivorans</name>
    <dbReference type="NCBI Taxonomy" id="93466"/>
    <lineage>
        <taxon>Bacteria</taxon>
        <taxon>Thermotogati</taxon>
        <taxon>Thermotogota</taxon>
        <taxon>Thermotogae</taxon>
        <taxon>Thermotogales</taxon>
        <taxon>Fervidobacteriaceae</taxon>
        <taxon>Fervidobacterium</taxon>
    </lineage>
</organism>
<sequence>MQKLIDLGELHIYLNGKEVKLFFKDEPVELIGIQYLYIPEPENEKIIPNDYSYRVIFDGDRLLGESYYLEKALRNTVSYIVKLDRHLARFNKKNPKEDNPKNWTCTEFLIPYDEKNFYKLEEFKRPKYKIYSEKDKQIIEFDTPKKISIFETKKGLRVFYQKDYIYALSTGLWDDPFQSDILKAIPSFLITQPNYPIKTFKFYARETITPTHILNYAIKIDGKIHKFTIPGTIKDGEFKSLDNAITFKMVTRKNYKDFGHLSINKSQPNKFKTTEKFIQILEKTNPNNSDLTNIEFSCLVHPLNNAIVKSIVVEKSSKQTNSELDFQDLFFFERDLVLFFSY</sequence>
<proteinExistence type="predicted"/>
<name>A0A7V4KES3_FERPE</name>
<gene>
    <name evidence="1" type="ORF">ENT78_09035</name>
</gene>
<evidence type="ECO:0000313" key="1">
    <source>
        <dbReference type="EMBL" id="HGU53645.1"/>
    </source>
</evidence>
<accession>A0A7V4KES3</accession>
<dbReference type="EMBL" id="DSZZ01000423">
    <property type="protein sequence ID" value="HGU53645.1"/>
    <property type="molecule type" value="Genomic_DNA"/>
</dbReference>
<protein>
    <submittedName>
        <fullName evidence="1">Uncharacterized protein</fullName>
    </submittedName>
</protein>
<dbReference type="AlphaFoldDB" id="A0A7V4KES3"/>